<evidence type="ECO:0000313" key="2">
    <source>
        <dbReference type="EMBL" id="SFC04647.1"/>
    </source>
</evidence>
<sequence length="523" mass="58449">MSNKTTNKVTSKTAKKPKLNSKTFGKLLRLFNQNQTDPNMWGHIKELPNPDPILRKAGKTAEVYEEISRDGHVIAELRTLRSGMFAFNAELVPGGDDAASMKSYEIAKAFMAKKPDTNTEWADLDWHNYSAILNGFSVLHLGAYEKKDGYWLPTKVQSWQGSRFAFDGEHNLLVKTKEAPRGEETDPTRWTCVRHMPTAKNPYGIALLSSCFWPWTFKHGGFKFFVQLTERFGIPFPIGKYPVGAQDKDIEALLEGLTNLVQDGVAAIPDDTRVEILESKLSGEPVPLQLINLCNSEISKILTSQTLATEQKNGGARAASETHAKRAGENQRADRALVASARNQILSAIHDVNFDSGVAPKYIYKDKKEINLETVNRVKETARIVPISVDWAYQELGVPAPKDGEEILEIKEEEKGIATPAKSDFSKYESNPNNQSNQSNQGSQAQFDEFDRATEVEIDKIWQYAKNADSLTDLKIKITEAFPEITQGALVDITKSAFELEFLQGMDDENKTVTIDDVEINND</sequence>
<dbReference type="AlphaFoldDB" id="A0A1I1FYU9"/>
<name>A0A1I1FYU9_9GAMM</name>
<evidence type="ECO:0000256" key="1">
    <source>
        <dbReference type="SAM" id="MobiDB-lite"/>
    </source>
</evidence>
<protein>
    <submittedName>
        <fullName evidence="2">Mu-like prophage protein gp29</fullName>
    </submittedName>
</protein>
<evidence type="ECO:0000313" key="3">
    <source>
        <dbReference type="Proteomes" id="UP000198862"/>
    </source>
</evidence>
<feature type="region of interest" description="Disordered" evidence="1">
    <location>
        <begin position="312"/>
        <end position="332"/>
    </location>
</feature>
<proteinExistence type="predicted"/>
<feature type="region of interest" description="Disordered" evidence="1">
    <location>
        <begin position="419"/>
        <end position="445"/>
    </location>
</feature>
<dbReference type="OrthoDB" id="9797300at2"/>
<dbReference type="Proteomes" id="UP000198862">
    <property type="component" value="Unassembled WGS sequence"/>
</dbReference>
<reference evidence="2 3" key="1">
    <citation type="submission" date="2016-10" db="EMBL/GenBank/DDBJ databases">
        <authorList>
            <person name="de Groot N.N."/>
        </authorList>
    </citation>
    <scope>NUCLEOTIDE SEQUENCE [LARGE SCALE GENOMIC DNA]</scope>
    <source>
        <strain evidence="2 3">DSM 6059</strain>
    </source>
</reference>
<dbReference type="STRING" id="1123010.SAMN02745724_00750"/>
<gene>
    <name evidence="2" type="ORF">SAMN02745724_00750</name>
</gene>
<feature type="compositionally biased region" description="Low complexity" evidence="1">
    <location>
        <begin position="430"/>
        <end position="445"/>
    </location>
</feature>
<dbReference type="Pfam" id="PF06074">
    <property type="entry name" value="Portal_Mu"/>
    <property type="match status" value="1"/>
</dbReference>
<dbReference type="RefSeq" id="WP_091980098.1">
    <property type="nucleotide sequence ID" value="NZ_FOLO01000004.1"/>
</dbReference>
<feature type="compositionally biased region" description="Basic and acidic residues" evidence="1">
    <location>
        <begin position="320"/>
        <end position="332"/>
    </location>
</feature>
<accession>A0A1I1FYU9</accession>
<organism evidence="2 3">
    <name type="scientific">Pseudoalteromonas denitrificans DSM 6059</name>
    <dbReference type="NCBI Taxonomy" id="1123010"/>
    <lineage>
        <taxon>Bacteria</taxon>
        <taxon>Pseudomonadati</taxon>
        <taxon>Pseudomonadota</taxon>
        <taxon>Gammaproteobacteria</taxon>
        <taxon>Alteromonadales</taxon>
        <taxon>Pseudoalteromonadaceae</taxon>
        <taxon>Pseudoalteromonas</taxon>
    </lineage>
</organism>
<dbReference type="InterPro" id="IPR009279">
    <property type="entry name" value="Portal_Mu"/>
</dbReference>
<keyword evidence="3" id="KW-1185">Reference proteome</keyword>
<dbReference type="EMBL" id="FOLO01000004">
    <property type="protein sequence ID" value="SFC04647.1"/>
    <property type="molecule type" value="Genomic_DNA"/>
</dbReference>